<dbReference type="Gramene" id="OMERI09G11390.1">
    <property type="protein sequence ID" value="OMERI09G11390.1"/>
    <property type="gene ID" value="OMERI09G11390"/>
</dbReference>
<proteinExistence type="predicted"/>
<dbReference type="HOGENOM" id="CLU_2853303_0_0_1"/>
<accession>A0A0E0ETH1</accession>
<keyword evidence="2" id="KW-1185">Reference proteome</keyword>
<dbReference type="EnsemblPlants" id="OMERI09G11390.1">
    <property type="protein sequence ID" value="OMERI09G11390.1"/>
    <property type="gene ID" value="OMERI09G11390"/>
</dbReference>
<evidence type="ECO:0000313" key="1">
    <source>
        <dbReference type="EnsemblPlants" id="OMERI09G11390.1"/>
    </source>
</evidence>
<evidence type="ECO:0000313" key="2">
    <source>
        <dbReference type="Proteomes" id="UP000008021"/>
    </source>
</evidence>
<organism evidence="1">
    <name type="scientific">Oryza meridionalis</name>
    <dbReference type="NCBI Taxonomy" id="40149"/>
    <lineage>
        <taxon>Eukaryota</taxon>
        <taxon>Viridiplantae</taxon>
        <taxon>Streptophyta</taxon>
        <taxon>Embryophyta</taxon>
        <taxon>Tracheophyta</taxon>
        <taxon>Spermatophyta</taxon>
        <taxon>Magnoliopsida</taxon>
        <taxon>Liliopsida</taxon>
        <taxon>Poales</taxon>
        <taxon>Poaceae</taxon>
        <taxon>BOP clade</taxon>
        <taxon>Oryzoideae</taxon>
        <taxon>Oryzeae</taxon>
        <taxon>Oryzinae</taxon>
        <taxon>Oryza</taxon>
    </lineage>
</organism>
<protein>
    <submittedName>
        <fullName evidence="1">Uncharacterized protein</fullName>
    </submittedName>
</protein>
<reference evidence="1" key="1">
    <citation type="submission" date="2015-04" db="UniProtKB">
        <authorList>
            <consortium name="EnsemblPlants"/>
        </authorList>
    </citation>
    <scope>IDENTIFICATION</scope>
</reference>
<name>A0A0E0ETH1_9ORYZ</name>
<dbReference type="AlphaFoldDB" id="A0A0E0ETH1"/>
<reference evidence="1" key="2">
    <citation type="submission" date="2018-05" db="EMBL/GenBank/DDBJ databases">
        <title>OmerRS3 (Oryza meridionalis Reference Sequence Version 3).</title>
        <authorList>
            <person name="Zhang J."/>
            <person name="Kudrna D."/>
            <person name="Lee S."/>
            <person name="Talag J."/>
            <person name="Welchert J."/>
            <person name="Wing R.A."/>
        </authorList>
    </citation>
    <scope>NUCLEOTIDE SEQUENCE [LARGE SCALE GENOMIC DNA]</scope>
    <source>
        <strain evidence="1">cv. OR44</strain>
    </source>
</reference>
<dbReference type="Proteomes" id="UP000008021">
    <property type="component" value="Chromosome 9"/>
</dbReference>
<sequence>MARGREEVIGEEDVGVRAERGIYSGGSYWKQGEGIEACVPSWPGQLVVVDDDDDGDVGGGGCCWLLP</sequence>